<comment type="similarity">
    <text evidence="2">Belongs to the ATP-dependent AMP-binding enzyme family.</text>
</comment>
<dbReference type="SUPFAM" id="SSF52777">
    <property type="entry name" value="CoA-dependent acyltransferases"/>
    <property type="match status" value="2"/>
</dbReference>
<sequence length="1090" mass="121734">MIAENKLQLEKFSTELCLHQLLEIQAVEKPNHIAFIFENEEITYQQINAGSNQLAQKLIEFGIKAEIPVCIFMERCLDMVIGILGTLKAGGVCVPLDPEDPEERRSFILKDTQVSVILTQEKLVSKLTGKELQIICIDDTFKYATDQKVNEDVPLSDIKPENLAFIFYTSGSTGKPKGVMLSHRACSSGQLWLQNTFQLTSADKQLLRTSISVTNLVREIFWPIVSGTPAVIARPSGHKDVTYHVELITKHQITVVLVVPVMLQGLLDTPGFENCHSLRYVFCSSDTMSGNLPERFFATGLKAELYNLYGLTEALYAAFWKCNPGETYTATVPIGYPAELNLYILNPQMQPVANGESGELYIGGVGMAQGYFNRPELTAEKFVRDPNSQESNAYLYKTGDLACTRVDGSTELLGRLDYQVKIRGYRVEVGEIEVLLRKHPALQEAVVIGREDTPGNKRLVAYIILKNKQQVPKIGELRDFLGEKLPEYMLPSAFVILETLPLTYNGKIDRRALPVPTHGRPDLTTDLVLPRTQKEHVLAEIWSQVLDIEPIGINDNFFELGGDSILGLLVSAKASRAGLKVSPTQVFLTPTVTEMAAAVSTFAKTSNEQDLTVDPAPLTPFQNSLLVGSRLNSYSEVVLLTMQQSIETSLLEKAFQNLLEYHDALNLHFQYQESNWQQLKADALETISIVEVDLSTPSSLVRENMLATTISNMEASLKPDQGSVLQVTLLEEGNNPPKKLLIVAHRGVLDNPSWQILLEDLQTVYEQLQNGEGIQFPPKTTAFSLWAKQLPEYAQLAAIEQQALYWLSPRQIETVAELPKDSELEPKTDNEYRTDWVSSYLTSTETQALLTELPIAYRTRTDEVLLTALVQNLIESTGSRSVLIDLINDGRTSDLCNQLNLSRTVGCFTTAFPVLLDLEANVEPGEALKSIKEQLRQVPHQGIIYGLLKHFSNNSDIVQHLTALPQASLSFSYLGDVDRAVRESYLFNSIQMMYSTTPSVGNQKYQLEVYGFINAGQLQIDCIYCEDAYKRTTVEQFLNKMMESLRSLIRHCQSPEAGGFTPSDFTDFRWSQTEIDEILAVISSFSGEIG</sequence>
<dbReference type="GO" id="GO:0017000">
    <property type="term" value="P:antibiotic biosynthetic process"/>
    <property type="evidence" value="ECO:0007669"/>
    <property type="project" value="UniProtKB-KW"/>
</dbReference>
<gene>
    <name evidence="7" type="ORF">GXM_10265</name>
</gene>
<dbReference type="InterPro" id="IPR042099">
    <property type="entry name" value="ANL_N_sf"/>
</dbReference>
<dbReference type="FunFam" id="3.30.300.30:FF:000010">
    <property type="entry name" value="Enterobactin synthetase component F"/>
    <property type="match status" value="1"/>
</dbReference>
<evidence type="ECO:0000256" key="5">
    <source>
        <dbReference type="ARBA" id="ARBA00023194"/>
    </source>
</evidence>
<dbReference type="InterPro" id="IPR023213">
    <property type="entry name" value="CAT-like_dom_sf"/>
</dbReference>
<protein>
    <submittedName>
        <fullName evidence="7">Amino acid adenylation domain protein</fullName>
    </submittedName>
</protein>
<dbReference type="GO" id="GO:0031177">
    <property type="term" value="F:phosphopantetheine binding"/>
    <property type="evidence" value="ECO:0007669"/>
    <property type="project" value="InterPro"/>
</dbReference>
<dbReference type="NCBIfam" id="TIGR01720">
    <property type="entry name" value="NRPS-para261"/>
    <property type="match status" value="1"/>
</dbReference>
<dbReference type="Gene3D" id="3.30.559.10">
    <property type="entry name" value="Chloramphenicol acetyltransferase-like domain"/>
    <property type="match status" value="1"/>
</dbReference>
<dbReference type="PANTHER" id="PTHR45398">
    <property type="match status" value="1"/>
</dbReference>
<reference evidence="7 8" key="1">
    <citation type="submission" date="2019-10" db="EMBL/GenBank/DDBJ databases">
        <title>Genomic and transcriptomic insights into the perfect genentic adaptation of a filamentous nitrogen-fixing cyanobacterium to rice fields.</title>
        <authorList>
            <person name="Chen Z."/>
        </authorList>
    </citation>
    <scope>NUCLEOTIDE SEQUENCE [LARGE SCALE GENOMIC DNA]</scope>
    <source>
        <strain evidence="7">CCNUC1</strain>
    </source>
</reference>
<evidence type="ECO:0000256" key="2">
    <source>
        <dbReference type="ARBA" id="ARBA00006432"/>
    </source>
</evidence>
<dbReference type="InterPro" id="IPR010060">
    <property type="entry name" value="NRPS_synth"/>
</dbReference>
<keyword evidence="4" id="KW-0597">Phosphoprotein</keyword>
<dbReference type="Proteomes" id="UP000326678">
    <property type="component" value="Chromosome pGXM02"/>
</dbReference>
<dbReference type="PROSITE" id="PS00012">
    <property type="entry name" value="PHOSPHOPANTETHEINE"/>
    <property type="match status" value="1"/>
</dbReference>
<dbReference type="AlphaFoldDB" id="A0A5P8WIU8"/>
<dbReference type="Gene3D" id="3.30.300.30">
    <property type="match status" value="1"/>
</dbReference>
<dbReference type="Pfam" id="PF00550">
    <property type="entry name" value="PP-binding"/>
    <property type="match status" value="1"/>
</dbReference>
<dbReference type="Pfam" id="PF00668">
    <property type="entry name" value="Condensation"/>
    <property type="match status" value="1"/>
</dbReference>
<dbReference type="FunFam" id="1.10.1200.10:FF:000005">
    <property type="entry name" value="Nonribosomal peptide synthetase 1"/>
    <property type="match status" value="1"/>
</dbReference>
<evidence type="ECO:0000313" key="7">
    <source>
        <dbReference type="EMBL" id="QFS52510.1"/>
    </source>
</evidence>
<dbReference type="InterPro" id="IPR020806">
    <property type="entry name" value="PKS_PP-bd"/>
</dbReference>
<evidence type="ECO:0000256" key="1">
    <source>
        <dbReference type="ARBA" id="ARBA00001957"/>
    </source>
</evidence>
<dbReference type="PANTHER" id="PTHR45398:SF1">
    <property type="entry name" value="ENZYME, PUTATIVE (JCVI)-RELATED"/>
    <property type="match status" value="1"/>
</dbReference>
<dbReference type="RefSeq" id="WP_152592726.1">
    <property type="nucleotide sequence ID" value="NZ_CP045229.1"/>
</dbReference>
<dbReference type="InterPro" id="IPR000873">
    <property type="entry name" value="AMP-dep_synth/lig_dom"/>
</dbReference>
<accession>A0A5P8WIU8</accession>
<name>A0A5P8WIU8_9NOSO</name>
<dbReference type="SUPFAM" id="SSF56801">
    <property type="entry name" value="Acetyl-CoA synthetase-like"/>
    <property type="match status" value="1"/>
</dbReference>
<dbReference type="InterPro" id="IPR036736">
    <property type="entry name" value="ACP-like_sf"/>
</dbReference>
<dbReference type="Gene3D" id="3.30.559.30">
    <property type="entry name" value="Nonribosomal peptide synthetase, condensation domain"/>
    <property type="match status" value="1"/>
</dbReference>
<dbReference type="InterPro" id="IPR020845">
    <property type="entry name" value="AMP-binding_CS"/>
</dbReference>
<dbReference type="PROSITE" id="PS50075">
    <property type="entry name" value="CARRIER"/>
    <property type="match status" value="1"/>
</dbReference>
<proteinExistence type="inferred from homology"/>
<dbReference type="InterPro" id="IPR025110">
    <property type="entry name" value="AMP-bd_C"/>
</dbReference>
<dbReference type="PROSITE" id="PS00455">
    <property type="entry name" value="AMP_BINDING"/>
    <property type="match status" value="1"/>
</dbReference>
<dbReference type="FunFam" id="3.40.50.980:FF:000001">
    <property type="entry name" value="Non-ribosomal peptide synthetase"/>
    <property type="match status" value="1"/>
</dbReference>
<dbReference type="CDD" id="cd05930">
    <property type="entry name" value="A_NRPS"/>
    <property type="match status" value="1"/>
</dbReference>
<dbReference type="KEGG" id="nsh:GXM_10265"/>
<keyword evidence="5" id="KW-0045">Antibiotic biosynthesis</keyword>
<keyword evidence="8" id="KW-1185">Reference proteome</keyword>
<dbReference type="InterPro" id="IPR009081">
    <property type="entry name" value="PP-bd_ACP"/>
</dbReference>
<dbReference type="GO" id="GO:0003824">
    <property type="term" value="F:catalytic activity"/>
    <property type="evidence" value="ECO:0007669"/>
    <property type="project" value="InterPro"/>
</dbReference>
<dbReference type="InterPro" id="IPR001242">
    <property type="entry name" value="Condensation_dom"/>
</dbReference>
<evidence type="ECO:0000313" key="8">
    <source>
        <dbReference type="Proteomes" id="UP000326678"/>
    </source>
</evidence>
<dbReference type="EMBL" id="CP045229">
    <property type="protein sequence ID" value="QFS52510.1"/>
    <property type="molecule type" value="Genomic_DNA"/>
</dbReference>
<dbReference type="Gene3D" id="3.40.50.12780">
    <property type="entry name" value="N-terminal domain of ligase-like"/>
    <property type="match status" value="1"/>
</dbReference>
<evidence type="ECO:0000256" key="4">
    <source>
        <dbReference type="ARBA" id="ARBA00022553"/>
    </source>
</evidence>
<evidence type="ECO:0000259" key="6">
    <source>
        <dbReference type="PROSITE" id="PS50075"/>
    </source>
</evidence>
<keyword evidence="3" id="KW-0596">Phosphopantetheine</keyword>
<dbReference type="GO" id="GO:0008610">
    <property type="term" value="P:lipid biosynthetic process"/>
    <property type="evidence" value="ECO:0007669"/>
    <property type="project" value="UniProtKB-ARBA"/>
</dbReference>
<dbReference type="Pfam" id="PF00501">
    <property type="entry name" value="AMP-binding"/>
    <property type="match status" value="1"/>
</dbReference>
<evidence type="ECO:0000256" key="3">
    <source>
        <dbReference type="ARBA" id="ARBA00022450"/>
    </source>
</evidence>
<dbReference type="InterPro" id="IPR010071">
    <property type="entry name" value="AA_adenyl_dom"/>
</dbReference>
<dbReference type="Gene3D" id="1.10.1200.10">
    <property type="entry name" value="ACP-like"/>
    <property type="match status" value="1"/>
</dbReference>
<feature type="domain" description="Carrier" evidence="6">
    <location>
        <begin position="529"/>
        <end position="603"/>
    </location>
</feature>
<dbReference type="InterPro" id="IPR045851">
    <property type="entry name" value="AMP-bd_C_sf"/>
</dbReference>
<dbReference type="SUPFAM" id="SSF47336">
    <property type="entry name" value="ACP-like"/>
    <property type="match status" value="1"/>
</dbReference>
<dbReference type="Pfam" id="PF13193">
    <property type="entry name" value="AMP-binding_C"/>
    <property type="match status" value="1"/>
</dbReference>
<dbReference type="GO" id="GO:0044550">
    <property type="term" value="P:secondary metabolite biosynthetic process"/>
    <property type="evidence" value="ECO:0007669"/>
    <property type="project" value="UniProtKB-ARBA"/>
</dbReference>
<organism evidence="7 8">
    <name type="scientific">Nostoc sphaeroides CCNUC1</name>
    <dbReference type="NCBI Taxonomy" id="2653204"/>
    <lineage>
        <taxon>Bacteria</taxon>
        <taxon>Bacillati</taxon>
        <taxon>Cyanobacteriota</taxon>
        <taxon>Cyanophyceae</taxon>
        <taxon>Nostocales</taxon>
        <taxon>Nostocaceae</taxon>
        <taxon>Nostoc</taxon>
    </lineage>
</organism>
<dbReference type="SMART" id="SM00823">
    <property type="entry name" value="PKS_PP"/>
    <property type="match status" value="1"/>
</dbReference>
<dbReference type="NCBIfam" id="TIGR01733">
    <property type="entry name" value="AA-adenyl-dom"/>
    <property type="match status" value="1"/>
</dbReference>
<comment type="cofactor">
    <cofactor evidence="1">
        <name>pantetheine 4'-phosphate</name>
        <dbReference type="ChEBI" id="CHEBI:47942"/>
    </cofactor>
</comment>
<dbReference type="InterPro" id="IPR006162">
    <property type="entry name" value="Ppantetheine_attach_site"/>
</dbReference>